<gene>
    <name evidence="7" type="ORF">AMJ39_07970</name>
</gene>
<feature type="transmembrane region" description="Helical" evidence="6">
    <location>
        <begin position="330"/>
        <end position="349"/>
    </location>
</feature>
<comment type="subcellular location">
    <subcellularLocation>
        <location evidence="1">Membrane</location>
        <topology evidence="1">Multi-pass membrane protein</topology>
    </subcellularLocation>
</comment>
<feature type="transmembrane region" description="Helical" evidence="6">
    <location>
        <begin position="494"/>
        <end position="519"/>
    </location>
</feature>
<reference evidence="7 8" key="1">
    <citation type="journal article" date="2015" name="Microbiome">
        <title>Genomic resolution of linkages in carbon, nitrogen, and sulfur cycling among widespread estuary sediment bacteria.</title>
        <authorList>
            <person name="Baker B.J."/>
            <person name="Lazar C.S."/>
            <person name="Teske A.P."/>
            <person name="Dick G.J."/>
        </authorList>
    </citation>
    <scope>NUCLEOTIDE SEQUENCE [LARGE SCALE GENOMIC DNA]</scope>
    <source>
        <strain evidence="7">DG_24</strain>
    </source>
</reference>
<keyword evidence="5 6" id="KW-0472">Membrane</keyword>
<dbReference type="AlphaFoldDB" id="A0A0S7WQH2"/>
<keyword evidence="2" id="KW-0813">Transport</keyword>
<keyword evidence="4 6" id="KW-1133">Transmembrane helix</keyword>
<name>A0A0S7WQH2_UNCT6</name>
<dbReference type="GO" id="GO:0015141">
    <property type="term" value="F:succinate transmembrane transporter activity"/>
    <property type="evidence" value="ECO:0007669"/>
    <property type="project" value="UniProtKB-ARBA"/>
</dbReference>
<accession>A0A0S7WQH2</accession>
<evidence type="ECO:0000256" key="5">
    <source>
        <dbReference type="ARBA" id="ARBA00023136"/>
    </source>
</evidence>
<evidence type="ECO:0000256" key="2">
    <source>
        <dbReference type="ARBA" id="ARBA00022448"/>
    </source>
</evidence>
<evidence type="ECO:0000256" key="4">
    <source>
        <dbReference type="ARBA" id="ARBA00022989"/>
    </source>
</evidence>
<dbReference type="PANTHER" id="PTHR10283:SF82">
    <property type="entry name" value="SOLUTE CARRIER FAMILY 13 MEMBER 2"/>
    <property type="match status" value="1"/>
</dbReference>
<comment type="caution">
    <text evidence="7">The sequence shown here is derived from an EMBL/GenBank/DDBJ whole genome shotgun (WGS) entry which is preliminary data.</text>
</comment>
<dbReference type="CDD" id="cd01115">
    <property type="entry name" value="SLC13_permease"/>
    <property type="match status" value="1"/>
</dbReference>
<organism evidence="7 8">
    <name type="scientific">candidate division TA06 bacterium DG_24</name>
    <dbReference type="NCBI Taxonomy" id="1703770"/>
    <lineage>
        <taxon>Bacteria</taxon>
        <taxon>Bacteria division TA06</taxon>
    </lineage>
</organism>
<feature type="transmembrane region" description="Helical" evidence="6">
    <location>
        <begin position="399"/>
        <end position="419"/>
    </location>
</feature>
<feature type="transmembrane region" description="Helical" evidence="6">
    <location>
        <begin position="57"/>
        <end position="78"/>
    </location>
</feature>
<feature type="transmembrane region" description="Helical" evidence="6">
    <location>
        <begin position="189"/>
        <end position="214"/>
    </location>
</feature>
<dbReference type="Proteomes" id="UP000052008">
    <property type="component" value="Unassembled WGS sequence"/>
</dbReference>
<dbReference type="GO" id="GO:0005886">
    <property type="term" value="C:plasma membrane"/>
    <property type="evidence" value="ECO:0007669"/>
    <property type="project" value="TreeGrafter"/>
</dbReference>
<feature type="transmembrane region" description="Helical" evidence="6">
    <location>
        <begin position="462"/>
        <end position="482"/>
    </location>
</feature>
<sequence>MDRGIRVRQRATRGGVTRQLVGLLLGLVLFCILLAMPTPEGMSLPAKKALATAVLMATWWITEAIPIPATALIPLVAYPLMGVMNSSEVAAPYANHNVFLFMGGFFIAMAMQKWGLHRRIALHTIRLVGTGPRRLVLGFMVATAFLSMWISNTATTMMMLPIAMAVVGHLSGTDSRGSADASDSGGPQVAFGGGLMLGIAYAASLGGMATLIGTPPNIVFAGVVKTLYPEAPEIGFFQWMAVGVPLVIVFLPAAWCYLSFVAYRRAALPGGMGREVIADELSRLGGMSRGEKVTLSVFVLTALGWMFRRNIVIGAFCIPGWADLLGIGEYVHDSTVALVGALILFLWPVDIRRRSFALDWEWARRIPWSILVLFGGGFALAASFQQTGLASWIGGSLTALIGVPVLLMILLTCLLLTFLTEVTSNTATSTMMLPILAGAAMAMGAHPYLLMVPATLSASCAFMLPVATPPNAIVFGSGYLTIPKMARVGFAMNLMGVVIITALVYLIAVPALGITLGAAPPWAH</sequence>
<evidence type="ECO:0000256" key="3">
    <source>
        <dbReference type="ARBA" id="ARBA00022692"/>
    </source>
</evidence>
<dbReference type="PANTHER" id="PTHR10283">
    <property type="entry name" value="SOLUTE CARRIER FAMILY 13 MEMBER"/>
    <property type="match status" value="1"/>
</dbReference>
<evidence type="ECO:0008006" key="9">
    <source>
        <dbReference type="Google" id="ProtNLM"/>
    </source>
</evidence>
<evidence type="ECO:0000256" key="1">
    <source>
        <dbReference type="ARBA" id="ARBA00004141"/>
    </source>
</evidence>
<feature type="transmembrane region" description="Helical" evidence="6">
    <location>
        <begin position="370"/>
        <end position="393"/>
    </location>
</feature>
<feature type="transmembrane region" description="Helical" evidence="6">
    <location>
        <begin position="98"/>
        <end position="115"/>
    </location>
</feature>
<keyword evidence="3 6" id="KW-0812">Transmembrane</keyword>
<evidence type="ECO:0000313" key="8">
    <source>
        <dbReference type="Proteomes" id="UP000052008"/>
    </source>
</evidence>
<dbReference type="Pfam" id="PF00939">
    <property type="entry name" value="Na_sulph_symp"/>
    <property type="match status" value="1"/>
</dbReference>
<protein>
    <recommendedName>
        <fullName evidence="9">Anion transporter</fullName>
    </recommendedName>
</protein>
<dbReference type="PROSITE" id="PS01271">
    <property type="entry name" value="NA_SULFATE"/>
    <property type="match status" value="1"/>
</dbReference>
<feature type="transmembrane region" description="Helical" evidence="6">
    <location>
        <begin position="431"/>
        <end position="450"/>
    </location>
</feature>
<dbReference type="EMBL" id="LIZS01000061">
    <property type="protein sequence ID" value="KPJ52392.1"/>
    <property type="molecule type" value="Genomic_DNA"/>
</dbReference>
<feature type="transmembrane region" description="Helical" evidence="6">
    <location>
        <begin position="234"/>
        <end position="258"/>
    </location>
</feature>
<dbReference type="InterPro" id="IPR031312">
    <property type="entry name" value="Na/sul_symport_CS"/>
</dbReference>
<dbReference type="PATRIC" id="fig|1703770.3.peg.121"/>
<feature type="transmembrane region" description="Helical" evidence="6">
    <location>
        <begin position="293"/>
        <end position="318"/>
    </location>
</feature>
<evidence type="ECO:0000313" key="7">
    <source>
        <dbReference type="EMBL" id="KPJ52392.1"/>
    </source>
</evidence>
<feature type="transmembrane region" description="Helical" evidence="6">
    <location>
        <begin position="135"/>
        <end position="168"/>
    </location>
</feature>
<dbReference type="InterPro" id="IPR001898">
    <property type="entry name" value="SLC13A/DASS"/>
</dbReference>
<evidence type="ECO:0000256" key="6">
    <source>
        <dbReference type="SAM" id="Phobius"/>
    </source>
</evidence>
<feature type="transmembrane region" description="Helical" evidence="6">
    <location>
        <begin position="20"/>
        <end position="37"/>
    </location>
</feature>
<dbReference type="NCBIfam" id="TIGR00785">
    <property type="entry name" value="dass"/>
    <property type="match status" value="1"/>
</dbReference>
<proteinExistence type="predicted"/>